<dbReference type="VEuPathDB" id="VectorBase:AARA008781"/>
<evidence type="ECO:0000313" key="1">
    <source>
        <dbReference type="EnsemblMetazoa" id="AARA008781-PA"/>
    </source>
</evidence>
<keyword evidence="2" id="KW-1185">Reference proteome</keyword>
<dbReference type="PANTHER" id="PTHR33053:SF25">
    <property type="entry name" value="TRANSPOSASE DOMAIN-CONTAINING PROTEIN"/>
    <property type="match status" value="1"/>
</dbReference>
<reference evidence="1" key="1">
    <citation type="submission" date="2022-08" db="UniProtKB">
        <authorList>
            <consortium name="EnsemblMetazoa"/>
        </authorList>
    </citation>
    <scope>IDENTIFICATION</scope>
    <source>
        <strain evidence="1">Dongola</strain>
    </source>
</reference>
<dbReference type="VEuPathDB" id="VectorBase:AARA21_008253"/>
<evidence type="ECO:0000313" key="2">
    <source>
        <dbReference type="Proteomes" id="UP000075840"/>
    </source>
</evidence>
<accession>A0A182I5C9</accession>
<protein>
    <submittedName>
        <fullName evidence="1">Uncharacterized protein</fullName>
    </submittedName>
</protein>
<organism evidence="1 2">
    <name type="scientific">Anopheles arabiensis</name>
    <name type="common">Mosquito</name>
    <dbReference type="NCBI Taxonomy" id="7173"/>
    <lineage>
        <taxon>Eukaryota</taxon>
        <taxon>Metazoa</taxon>
        <taxon>Ecdysozoa</taxon>
        <taxon>Arthropoda</taxon>
        <taxon>Hexapoda</taxon>
        <taxon>Insecta</taxon>
        <taxon>Pterygota</taxon>
        <taxon>Neoptera</taxon>
        <taxon>Endopterygota</taxon>
        <taxon>Diptera</taxon>
        <taxon>Nematocera</taxon>
        <taxon>Culicoidea</taxon>
        <taxon>Culicidae</taxon>
        <taxon>Anophelinae</taxon>
        <taxon>Anopheles</taxon>
    </lineage>
</organism>
<dbReference type="EMBL" id="APCN01003898">
    <property type="status" value="NOT_ANNOTATED_CDS"/>
    <property type="molecule type" value="Genomic_DNA"/>
</dbReference>
<dbReference type="Proteomes" id="UP000075840">
    <property type="component" value="Unassembled WGS sequence"/>
</dbReference>
<name>A0A182I5C9_ANOAR</name>
<dbReference type="PANTHER" id="PTHR33053">
    <property type="entry name" value="PROTEIN, PUTATIVE-RELATED"/>
    <property type="match status" value="1"/>
</dbReference>
<dbReference type="AlphaFoldDB" id="A0A182I5C9"/>
<dbReference type="EMBL" id="APCN01003900">
    <property type="status" value="NOT_ANNOTATED_CDS"/>
    <property type="molecule type" value="Genomic_DNA"/>
</dbReference>
<dbReference type="EnsemblMetazoa" id="AARA008781-RA">
    <property type="protein sequence ID" value="AARA008781-PA"/>
    <property type="gene ID" value="AARA008781"/>
</dbReference>
<proteinExistence type="predicted"/>
<dbReference type="VEuPathDB" id="VectorBase:AARA21_008127"/>
<sequence>RLYSFLGPFDESIIPVNRNRIGNIEIKIQRQCSKTARTLLKTRRSNEGIIDIPGGKYWYNGIRNCISKYFTKCAPVMSTLSLNVSIDGVPVHNSGKTQLWPIFINLFEMPDVPPIPLVEDLKDVLVNGIEIQNAHVSIKLRAIIADSPARSFIKDIVRDIIVSDPLHLLFLGVFRRFLRGWKEGKLSRIIKWYDEECGIISSFLKSIKLPREIHRQIRPIEYLPHYKGRLGYLKYLLRGGSKQIEQVVNRILELQDFEFYKNENVELYPALKKRKTPCDKDL</sequence>
<dbReference type="EMBL" id="APCN01003899">
    <property type="status" value="NOT_ANNOTATED_CDS"/>
    <property type="molecule type" value="Genomic_DNA"/>
</dbReference>